<accession>A0A1X9YY26</accession>
<proteinExistence type="predicted"/>
<dbReference type="SUPFAM" id="SSF53756">
    <property type="entry name" value="UDP-Glycosyltransferase/glycogen phosphorylase"/>
    <property type="match status" value="1"/>
</dbReference>
<dbReference type="Proteomes" id="UP000266292">
    <property type="component" value="Chromosome"/>
</dbReference>
<dbReference type="PANTHER" id="PTHR46401:SF2">
    <property type="entry name" value="GLYCOSYLTRANSFERASE WBBK-RELATED"/>
    <property type="match status" value="1"/>
</dbReference>
<organism evidence="4 5">
    <name type="scientific">Pontibacter actiniarum</name>
    <dbReference type="NCBI Taxonomy" id="323450"/>
    <lineage>
        <taxon>Bacteria</taxon>
        <taxon>Pseudomonadati</taxon>
        <taxon>Bacteroidota</taxon>
        <taxon>Cytophagia</taxon>
        <taxon>Cytophagales</taxon>
        <taxon>Hymenobacteraceae</taxon>
        <taxon>Pontibacter</taxon>
    </lineage>
</organism>
<dbReference type="Pfam" id="PF13439">
    <property type="entry name" value="Glyco_transf_4"/>
    <property type="match status" value="1"/>
</dbReference>
<evidence type="ECO:0000259" key="2">
    <source>
        <dbReference type="Pfam" id="PF00534"/>
    </source>
</evidence>
<dbReference type="GO" id="GO:0009103">
    <property type="term" value="P:lipopolysaccharide biosynthetic process"/>
    <property type="evidence" value="ECO:0007669"/>
    <property type="project" value="TreeGrafter"/>
</dbReference>
<keyword evidence="5" id="KW-1185">Reference proteome</keyword>
<dbReference type="STRING" id="709015.GCA_000472485_00914"/>
<feature type="domain" description="Glycosyl transferase family 1" evidence="2">
    <location>
        <begin position="163"/>
        <end position="332"/>
    </location>
</feature>
<dbReference type="FunFam" id="3.40.50.2000:FF:000119">
    <property type="entry name" value="Glycosyl transferase group 1"/>
    <property type="match status" value="1"/>
</dbReference>
<dbReference type="GO" id="GO:0016757">
    <property type="term" value="F:glycosyltransferase activity"/>
    <property type="evidence" value="ECO:0007669"/>
    <property type="project" value="InterPro"/>
</dbReference>
<dbReference type="InterPro" id="IPR001296">
    <property type="entry name" value="Glyco_trans_1"/>
</dbReference>
<dbReference type="KEGG" id="pact:CA264_04585"/>
<dbReference type="OrthoDB" id="9801609at2"/>
<dbReference type="CDD" id="cd03809">
    <property type="entry name" value="GT4_MtfB-like"/>
    <property type="match status" value="1"/>
</dbReference>
<evidence type="ECO:0000313" key="5">
    <source>
        <dbReference type="Proteomes" id="UP000266292"/>
    </source>
</evidence>
<dbReference type="Pfam" id="PF00534">
    <property type="entry name" value="Glycos_transf_1"/>
    <property type="match status" value="1"/>
</dbReference>
<dbReference type="PANTHER" id="PTHR46401">
    <property type="entry name" value="GLYCOSYLTRANSFERASE WBBK-RELATED"/>
    <property type="match status" value="1"/>
</dbReference>
<name>A0A1X9YY26_9BACT</name>
<keyword evidence="1" id="KW-0808">Transferase</keyword>
<evidence type="ECO:0000256" key="1">
    <source>
        <dbReference type="ARBA" id="ARBA00022679"/>
    </source>
</evidence>
<gene>
    <name evidence="4" type="ORF">CA264_04585</name>
</gene>
<dbReference type="InterPro" id="IPR028098">
    <property type="entry name" value="Glyco_trans_4-like_N"/>
</dbReference>
<evidence type="ECO:0008006" key="6">
    <source>
        <dbReference type="Google" id="ProtNLM"/>
    </source>
</evidence>
<feature type="domain" description="Glycosyltransferase subfamily 4-like N-terminal" evidence="3">
    <location>
        <begin position="41"/>
        <end position="158"/>
    </location>
</feature>
<evidence type="ECO:0000313" key="4">
    <source>
        <dbReference type="EMBL" id="ARS37722.1"/>
    </source>
</evidence>
<sequence length="359" mass="40078">MINASGIGVYLKNLLPIISKEFKLTLLGDEKDLKLYCNSPGTNVIIASAPIYSIKEQLQLARKIPKCDLFWSPHYNIPLLPIAARKRVTTIHDVYHLAYQHTLTLPQKAYANFFIRAAVKLSNKLITVSEFSKSEIVRYTQASSESIFTIHNGVDTEKFSEKRQISHKLLNKQASKYILYVGNVKPHKNLVTLLKAYSQIQQYDVSCKLLIVGKKEGFITSDNQIATLLKQNTILNEGVVFTGFVEEDLLPQLYQNAVALVVPSVYEGFGLPSLEAMASGCPVIASTAASIPEICGDAAMYFDPLDHESLADRLKCVLTSIAEREILVTKGYSRIKSYSWQKSAEKHTATFKQVLEANL</sequence>
<dbReference type="AlphaFoldDB" id="A0A1X9YY26"/>
<dbReference type="EMBL" id="CP021235">
    <property type="protein sequence ID" value="ARS37722.1"/>
    <property type="molecule type" value="Genomic_DNA"/>
</dbReference>
<evidence type="ECO:0000259" key="3">
    <source>
        <dbReference type="Pfam" id="PF13439"/>
    </source>
</evidence>
<dbReference type="Gene3D" id="3.40.50.2000">
    <property type="entry name" value="Glycogen Phosphorylase B"/>
    <property type="match status" value="2"/>
</dbReference>
<protein>
    <recommendedName>
        <fullName evidence="6">Glycosyl transferase family 1</fullName>
    </recommendedName>
</protein>
<reference evidence="5" key="1">
    <citation type="submission" date="2017-05" db="EMBL/GenBank/DDBJ databases">
        <authorList>
            <person name="Ray J."/>
            <person name="Price M."/>
            <person name="Deutschbauer A."/>
        </authorList>
    </citation>
    <scope>NUCLEOTIDE SEQUENCE [LARGE SCALE GENOMIC DNA]</scope>
    <source>
        <strain evidence="5">DSM 19842</strain>
    </source>
</reference>